<dbReference type="EMBL" id="KI912110">
    <property type="protein sequence ID" value="ETS85605.1"/>
    <property type="molecule type" value="Genomic_DNA"/>
</dbReference>
<evidence type="ECO:0000313" key="1">
    <source>
        <dbReference type="EMBL" id="ETS85605.1"/>
    </source>
</evidence>
<proteinExistence type="predicted"/>
<name>W3XHV5_PESFW</name>
<dbReference type="KEGG" id="pfy:PFICI_03630"/>
<organism evidence="1 2">
    <name type="scientific">Pestalotiopsis fici (strain W106-1 / CGMCC3.15140)</name>
    <dbReference type="NCBI Taxonomy" id="1229662"/>
    <lineage>
        <taxon>Eukaryota</taxon>
        <taxon>Fungi</taxon>
        <taxon>Dikarya</taxon>
        <taxon>Ascomycota</taxon>
        <taxon>Pezizomycotina</taxon>
        <taxon>Sordariomycetes</taxon>
        <taxon>Xylariomycetidae</taxon>
        <taxon>Amphisphaeriales</taxon>
        <taxon>Sporocadaceae</taxon>
        <taxon>Pestalotiopsis</taxon>
    </lineage>
</organism>
<dbReference type="OMA" id="SEDEYHI"/>
<sequence length="271" mass="31540">MSIQETFPDPPDDLFKWASHGPNETRSRTAMGWMYELYDTMRCGSTYAHGSWGYTVLRTIYSDESDRLWPIALAKLRLWVTKYFIHYGRLTENKPDGTVNFELGRRFVLEVVESKELEALQLPDLAKANQNDIKSLTGIFDAWLRQAVKTDEVQFNRNPRFVDFLIIDEGSLRSLAALPEETIPLAPISMQERRARTTVYGRPYLWLIDSQAVRRYQGIDDMENYNGLMKLKARDIPYAWFQRAPRSEDEYHIFKRSEAPDGSGVWFVGSF</sequence>
<dbReference type="InParanoid" id="W3XHV5"/>
<dbReference type="GeneID" id="19268643"/>
<reference evidence="2" key="1">
    <citation type="journal article" date="2015" name="BMC Genomics">
        <title>Genomic and transcriptomic analysis of the endophytic fungus Pestalotiopsis fici reveals its lifestyle and high potential for synthesis of natural products.</title>
        <authorList>
            <person name="Wang X."/>
            <person name="Zhang X."/>
            <person name="Liu L."/>
            <person name="Xiang M."/>
            <person name="Wang W."/>
            <person name="Sun X."/>
            <person name="Che Y."/>
            <person name="Guo L."/>
            <person name="Liu G."/>
            <person name="Guo L."/>
            <person name="Wang C."/>
            <person name="Yin W.B."/>
            <person name="Stadler M."/>
            <person name="Zhang X."/>
            <person name="Liu X."/>
        </authorList>
    </citation>
    <scope>NUCLEOTIDE SEQUENCE [LARGE SCALE GENOMIC DNA]</scope>
    <source>
        <strain evidence="2">W106-1 / CGMCC3.15140</strain>
    </source>
</reference>
<evidence type="ECO:0000313" key="2">
    <source>
        <dbReference type="Proteomes" id="UP000030651"/>
    </source>
</evidence>
<dbReference type="Proteomes" id="UP000030651">
    <property type="component" value="Unassembled WGS sequence"/>
</dbReference>
<dbReference type="eggNOG" id="ENOG502T63Q">
    <property type="taxonomic scope" value="Eukaryota"/>
</dbReference>
<gene>
    <name evidence="1" type="ORF">PFICI_03630</name>
</gene>
<dbReference type="AlphaFoldDB" id="W3XHV5"/>
<dbReference type="STRING" id="1229662.W3XHV5"/>
<dbReference type="OrthoDB" id="6499973at2759"/>
<protein>
    <submittedName>
        <fullName evidence="1">Uncharacterized protein</fullName>
    </submittedName>
</protein>
<dbReference type="HOGENOM" id="CLU_076949_0_0_1"/>
<keyword evidence="2" id="KW-1185">Reference proteome</keyword>
<dbReference type="RefSeq" id="XP_007830402.1">
    <property type="nucleotide sequence ID" value="XM_007832211.1"/>
</dbReference>
<accession>W3XHV5</accession>